<dbReference type="AlphaFoldDB" id="A0A8H2W2Z2"/>
<organism evidence="1 2">
    <name type="scientific">Sclerotinia trifoliorum</name>
    <dbReference type="NCBI Taxonomy" id="28548"/>
    <lineage>
        <taxon>Eukaryota</taxon>
        <taxon>Fungi</taxon>
        <taxon>Dikarya</taxon>
        <taxon>Ascomycota</taxon>
        <taxon>Pezizomycotina</taxon>
        <taxon>Leotiomycetes</taxon>
        <taxon>Helotiales</taxon>
        <taxon>Sclerotiniaceae</taxon>
        <taxon>Sclerotinia</taxon>
    </lineage>
</organism>
<keyword evidence="2" id="KW-1185">Reference proteome</keyword>
<reference evidence="1" key="1">
    <citation type="submission" date="2020-10" db="EMBL/GenBank/DDBJ databases">
        <authorList>
            <person name="Kusch S."/>
        </authorList>
    </citation>
    <scope>NUCLEOTIDE SEQUENCE</scope>
    <source>
        <strain evidence="1">SwB9</strain>
    </source>
</reference>
<protein>
    <submittedName>
        <fullName evidence="1">6222efab-782c-4311-94ae-7b4096c16ca7-CDS</fullName>
    </submittedName>
</protein>
<proteinExistence type="predicted"/>
<comment type="caution">
    <text evidence="1">The sequence shown here is derived from an EMBL/GenBank/DDBJ whole genome shotgun (WGS) entry which is preliminary data.</text>
</comment>
<name>A0A8H2W2Z2_9HELO</name>
<dbReference type="EMBL" id="CAJHIA010000032">
    <property type="protein sequence ID" value="CAD6448566.1"/>
    <property type="molecule type" value="Genomic_DNA"/>
</dbReference>
<dbReference type="OrthoDB" id="5428055at2759"/>
<gene>
    <name evidence="1" type="ORF">SCLTRI_LOCUS8359</name>
</gene>
<evidence type="ECO:0000313" key="2">
    <source>
        <dbReference type="Proteomes" id="UP000624404"/>
    </source>
</evidence>
<accession>A0A8H2W2Z2</accession>
<sequence length="62" mass="7619">MKSEIFQGSYVDFIDFDVLTRDGLKGAFDAPPRIRTYMFDDLYFYFEHHSRLLFERKERHLH</sequence>
<evidence type="ECO:0000313" key="1">
    <source>
        <dbReference type="EMBL" id="CAD6448566.1"/>
    </source>
</evidence>
<dbReference type="Proteomes" id="UP000624404">
    <property type="component" value="Unassembled WGS sequence"/>
</dbReference>